<feature type="chain" id="PRO_5043736418" description="VWFA domain-containing protein" evidence="7">
    <location>
        <begin position="19"/>
        <end position="1004"/>
    </location>
</feature>
<protein>
    <recommendedName>
        <fullName evidence="8">VWFA domain-containing protein</fullName>
    </recommendedName>
</protein>
<dbReference type="CTD" id="1291"/>
<evidence type="ECO:0000256" key="7">
    <source>
        <dbReference type="SAM" id="SignalP"/>
    </source>
</evidence>
<keyword evidence="10" id="KW-1185">Reference proteome</keyword>
<evidence type="ECO:0000313" key="10">
    <source>
        <dbReference type="Proteomes" id="UP000265040"/>
    </source>
</evidence>
<dbReference type="Proteomes" id="UP000265040">
    <property type="component" value="Chromosome 17"/>
</dbReference>
<dbReference type="SMART" id="SM00327">
    <property type="entry name" value="VWA"/>
    <property type="match status" value="3"/>
</dbReference>
<organism evidence="9 10">
    <name type="scientific">Anabas testudineus</name>
    <name type="common">Climbing perch</name>
    <name type="synonym">Anthias testudineus</name>
    <dbReference type="NCBI Taxonomy" id="64144"/>
    <lineage>
        <taxon>Eukaryota</taxon>
        <taxon>Metazoa</taxon>
        <taxon>Chordata</taxon>
        <taxon>Craniata</taxon>
        <taxon>Vertebrata</taxon>
        <taxon>Euteleostomi</taxon>
        <taxon>Actinopterygii</taxon>
        <taxon>Neopterygii</taxon>
        <taxon>Teleostei</taxon>
        <taxon>Neoteleostei</taxon>
        <taxon>Acanthomorphata</taxon>
        <taxon>Anabantaria</taxon>
        <taxon>Anabantiformes</taxon>
        <taxon>Anabantoidei</taxon>
        <taxon>Anabantidae</taxon>
        <taxon>Anabas</taxon>
    </lineage>
</organism>
<keyword evidence="7" id="KW-0732">Signal</keyword>
<dbReference type="InterPro" id="IPR036465">
    <property type="entry name" value="vWFA_dom_sf"/>
</dbReference>
<sequence length="1004" mass="107315">METFRGLLALLCVFLAGAQVPEKRKIWECPVDLYFVLDTSESVALRQKPPDFYINQIKEFTVRFIDELQDVHHRCDRTLTWNSGALHYSDDVIIVRGLTDLNTEREELKKAIRGISYIGKGTYTDCAIRHGLAELLTGGSHYHENKYIVVVTDGHPITGYKEPCGGVQEAANEAKINGVKVFAVAITPDQEDTRLSLIATDHNYRQNFTAADDSRSTKIATIRTIIDMITNETKDACCSYDCHAPAGPKGEDGGFGAKGERGRPGMPGEKGDIGGVGNIGDPGPVGYRGMKGDRGEKGLKGDRGHKGYKGDKGQRGDDGIDGRKGEPGFAGLPGCKGSPGEDGKQGEPGPKGDAGPYGRKGAKGDPGRDGEPGRPGNYGPQGPQGDRGPRGPDGDKGERGDDGSPGQDGPRGERGTIGEKGEQGSRGNRGPRGDPGEPGPRGEQGREGSTGPNGAPGEPGKDGPPGYRGDEGPAGPEGPKGPRGIKGAPGDRGPIGERGEDGVAGNGTAGCPGFQGYPGPRGDPGEPGSKGTPGPKGDDGEPGDPGPDDNVPGPPGSKGAKGHRGPEGKPGPPGPPGPPGTDECEILDIIMKLCSCCECRCAPLDLAFIVDSSESIGETNFGLAKDFIVRLIDRLIKDQQVKFVGNESSLSVVQYSGDRAQEVVRLGKSLADFKLAVRDMRWLAEATYTGQALDYALKNTISLMKRENRVVLVLTDGRSDINRDDIPLDVLCGKNIRVGGLGVKDYSERQPNQEQIENMVCKNDPKPGFSFVLDNFAELLEDPFLQNLTSKICQDKKCPDNKCPISFNEGTDILMMMDSSASVGEKNFEISKTFVHRLGERFLTAQKPPGANVRVAVGQYSRNSRLELPPTHNVTLLNRIEEAAFQNDGTNVLEAMEFSIQSLRSRGDASRGTKKLLLFSDGRSQSITKADLEKRVREVSDAGIELFVIAVGSQVNEVNLRTLVGRGRPGDTTYAQRHLLRVPDYPSLLRGVFYQTASRRVAMG</sequence>
<evidence type="ECO:0000256" key="3">
    <source>
        <dbReference type="ARBA" id="ARBA00022530"/>
    </source>
</evidence>
<evidence type="ECO:0000259" key="8">
    <source>
        <dbReference type="PROSITE" id="PS50234"/>
    </source>
</evidence>
<dbReference type="Ensembl" id="ENSATET00000051891.2">
    <property type="protein sequence ID" value="ENSATEP00000062171.2"/>
    <property type="gene ID" value="ENSATEG00000005497.3"/>
</dbReference>
<dbReference type="PANTHER" id="PTHR24020">
    <property type="entry name" value="COLLAGEN ALPHA"/>
    <property type="match status" value="1"/>
</dbReference>
<evidence type="ECO:0000313" key="9">
    <source>
        <dbReference type="Ensembl" id="ENSATEP00000062171.2"/>
    </source>
</evidence>
<evidence type="ECO:0000256" key="1">
    <source>
        <dbReference type="ARBA" id="ARBA00004498"/>
    </source>
</evidence>
<feature type="compositionally biased region" description="Basic and acidic residues" evidence="6">
    <location>
        <begin position="387"/>
        <end position="402"/>
    </location>
</feature>
<dbReference type="Pfam" id="PF00092">
    <property type="entry name" value="VWA"/>
    <property type="match status" value="3"/>
</dbReference>
<dbReference type="GO" id="GO:0007155">
    <property type="term" value="P:cell adhesion"/>
    <property type="evidence" value="ECO:0007669"/>
    <property type="project" value="UniProtKB-KW"/>
</dbReference>
<dbReference type="InterPro" id="IPR008160">
    <property type="entry name" value="Collagen"/>
</dbReference>
<feature type="signal peptide" evidence="7">
    <location>
        <begin position="1"/>
        <end position="18"/>
    </location>
</feature>
<dbReference type="PANTHER" id="PTHR24020:SF18">
    <property type="entry name" value="COLLAGEN ALPHA-1(VI) CHAIN"/>
    <property type="match status" value="1"/>
</dbReference>
<feature type="compositionally biased region" description="Basic and acidic residues" evidence="6">
    <location>
        <begin position="410"/>
        <end position="423"/>
    </location>
</feature>
<keyword evidence="3" id="KW-0272">Extracellular matrix</keyword>
<keyword evidence="5" id="KW-0130">Cell adhesion</keyword>
<feature type="region of interest" description="Disordered" evidence="6">
    <location>
        <begin position="248"/>
        <end position="580"/>
    </location>
</feature>
<dbReference type="InterPro" id="IPR002035">
    <property type="entry name" value="VWF_A"/>
</dbReference>
<keyword evidence="2" id="KW-0964">Secreted</keyword>
<dbReference type="SUPFAM" id="SSF53300">
    <property type="entry name" value="vWA-like"/>
    <property type="match status" value="3"/>
</dbReference>
<dbReference type="PRINTS" id="PR00453">
    <property type="entry name" value="VWFADOMAIN"/>
</dbReference>
<feature type="compositionally biased region" description="Low complexity" evidence="6">
    <location>
        <begin position="526"/>
        <end position="535"/>
    </location>
</feature>
<feature type="domain" description="VWFA" evidence="8">
    <location>
        <begin position="605"/>
        <end position="788"/>
    </location>
</feature>
<reference evidence="9" key="3">
    <citation type="submission" date="2025-09" db="UniProtKB">
        <authorList>
            <consortium name="Ensembl"/>
        </authorList>
    </citation>
    <scope>IDENTIFICATION</scope>
</reference>
<dbReference type="AlphaFoldDB" id="A0A7N6BGA8"/>
<feature type="domain" description="VWFA" evidence="8">
    <location>
        <begin position="812"/>
        <end position="997"/>
    </location>
</feature>
<keyword evidence="4" id="KW-0677">Repeat</keyword>
<dbReference type="RefSeq" id="XP_026230117.1">
    <property type="nucleotide sequence ID" value="XM_026374332.2"/>
</dbReference>
<feature type="compositionally biased region" description="Basic and acidic residues" evidence="6">
    <location>
        <begin position="290"/>
        <end position="326"/>
    </location>
</feature>
<evidence type="ECO:0000256" key="4">
    <source>
        <dbReference type="ARBA" id="ARBA00022737"/>
    </source>
</evidence>
<comment type="subcellular location">
    <subcellularLocation>
        <location evidence="1">Secreted</location>
        <location evidence="1">Extracellular space</location>
        <location evidence="1">Extracellular matrix</location>
    </subcellularLocation>
</comment>
<proteinExistence type="predicted"/>
<accession>A0A7N6BGA8</accession>
<evidence type="ECO:0000256" key="5">
    <source>
        <dbReference type="ARBA" id="ARBA00022889"/>
    </source>
</evidence>
<dbReference type="GeneTree" id="ENSGT00940000162889"/>
<feature type="compositionally biased region" description="Pro residues" evidence="6">
    <location>
        <begin position="569"/>
        <end position="579"/>
    </location>
</feature>
<evidence type="ECO:0000256" key="6">
    <source>
        <dbReference type="SAM" id="MobiDB-lite"/>
    </source>
</evidence>
<feature type="compositionally biased region" description="Basic and acidic residues" evidence="6">
    <location>
        <begin position="362"/>
        <end position="372"/>
    </location>
</feature>
<reference evidence="9" key="1">
    <citation type="submission" date="2021-04" db="EMBL/GenBank/DDBJ databases">
        <authorList>
            <consortium name="Wellcome Sanger Institute Data Sharing"/>
        </authorList>
    </citation>
    <scope>NUCLEOTIDE SEQUENCE [LARGE SCALE GENOMIC DNA]</scope>
</reference>
<dbReference type="GeneID" id="113171728"/>
<reference evidence="9" key="2">
    <citation type="submission" date="2025-08" db="UniProtKB">
        <authorList>
            <consortium name="Ensembl"/>
        </authorList>
    </citation>
    <scope>IDENTIFICATION</scope>
</reference>
<dbReference type="FunFam" id="3.40.50.410:FF:000026">
    <property type="entry name" value="Collagen, type VI, alpha 1"/>
    <property type="match status" value="1"/>
</dbReference>
<feature type="domain" description="VWFA" evidence="8">
    <location>
        <begin position="32"/>
        <end position="229"/>
    </location>
</feature>
<dbReference type="FunCoup" id="A0A7N6BGA8">
    <property type="interactions" value="1206"/>
</dbReference>
<name>A0A7N6BGA8_ANATE</name>
<dbReference type="Gene3D" id="3.40.50.410">
    <property type="entry name" value="von Willebrand factor, type A domain"/>
    <property type="match status" value="3"/>
</dbReference>
<dbReference type="PROSITE" id="PS50234">
    <property type="entry name" value="VWFA"/>
    <property type="match status" value="3"/>
</dbReference>
<dbReference type="Pfam" id="PF01391">
    <property type="entry name" value="Collagen"/>
    <property type="match status" value="2"/>
</dbReference>
<dbReference type="InterPro" id="IPR050525">
    <property type="entry name" value="ECM_Assembly_Org"/>
</dbReference>
<dbReference type="InParanoid" id="A0A7N6BGA8"/>
<evidence type="ECO:0000256" key="2">
    <source>
        <dbReference type="ARBA" id="ARBA00022525"/>
    </source>
</evidence>